<accession>A0ABQ9WQV1</accession>
<comment type="caution">
    <text evidence="1">The sequence shown here is derived from an EMBL/GenBank/DDBJ whole genome shotgun (WGS) entry which is preliminary data.</text>
</comment>
<protein>
    <recommendedName>
        <fullName evidence="3">Right handed beta helix domain-containing protein</fullName>
    </recommendedName>
</protein>
<evidence type="ECO:0000313" key="2">
    <source>
        <dbReference type="Proteomes" id="UP001281761"/>
    </source>
</evidence>
<organism evidence="1 2">
    <name type="scientific">Blattamonas nauphoetae</name>
    <dbReference type="NCBI Taxonomy" id="2049346"/>
    <lineage>
        <taxon>Eukaryota</taxon>
        <taxon>Metamonada</taxon>
        <taxon>Preaxostyla</taxon>
        <taxon>Oxymonadida</taxon>
        <taxon>Blattamonas</taxon>
    </lineage>
</organism>
<dbReference type="EMBL" id="JARBJD010000456">
    <property type="protein sequence ID" value="KAK2941851.1"/>
    <property type="molecule type" value="Genomic_DNA"/>
</dbReference>
<dbReference type="Proteomes" id="UP001281761">
    <property type="component" value="Unassembled WGS sequence"/>
</dbReference>
<name>A0ABQ9WQV1_9EUKA</name>
<keyword evidence="2" id="KW-1185">Reference proteome</keyword>
<evidence type="ECO:0008006" key="3">
    <source>
        <dbReference type="Google" id="ProtNLM"/>
    </source>
</evidence>
<reference evidence="1 2" key="1">
    <citation type="journal article" date="2022" name="bioRxiv">
        <title>Genomics of Preaxostyla Flagellates Illuminates Evolutionary Transitions and the Path Towards Mitochondrial Loss.</title>
        <authorList>
            <person name="Novak L.V.F."/>
            <person name="Treitli S.C."/>
            <person name="Pyrih J."/>
            <person name="Halakuc P."/>
            <person name="Pipaliya S.V."/>
            <person name="Vacek V."/>
            <person name="Brzon O."/>
            <person name="Soukal P."/>
            <person name="Eme L."/>
            <person name="Dacks J.B."/>
            <person name="Karnkowska A."/>
            <person name="Elias M."/>
            <person name="Hampl V."/>
        </authorList>
    </citation>
    <scope>NUCLEOTIDE SEQUENCE [LARGE SCALE GENOMIC DNA]</scope>
    <source>
        <strain evidence="1">NAU3</strain>
        <tissue evidence="1">Gut</tissue>
    </source>
</reference>
<proteinExistence type="predicted"/>
<gene>
    <name evidence="1" type="ORF">BLNAU_23242</name>
</gene>
<sequence>MPSSVVVQNSLMWNDVGEMRGVVETSSFPSFGGSVSVSIVGCSFDSFGILGKDGIGLSLTRAPLKNVESVGRMSSSLIGCSFVNMSSIGSSRQPRVPHLDQKMLGCVVSLTSSHLSGSTIRDVNTVGCVLCSNSSFSSLLSSPNTDSDTNEEPSIILPDGSAAIFDDSEEYLFNSGHGTAASSISISHCHFTSPNYASNVRPLTFDEYPGSITLLSCSFANAIRTTGSGGAVFIDAGTTQTTNHVKVELCNFTSCSASFGGGGLYLSSTAIVTVTGCRCVGCSLTGAGLSYGGGMFVELSSTPDSAVFDMEYERCTSPYCAGGLSVRHVEHTHRITSLSFKECSAGSTPSGGIGGGMNISAEWRSESLITASFLSFEDCRAGIKGGGLLSDSYDGPVTLTDCEFVRCSSDIGECGTPTP</sequence>
<evidence type="ECO:0000313" key="1">
    <source>
        <dbReference type="EMBL" id="KAK2941851.1"/>
    </source>
</evidence>
<dbReference type="InterPro" id="IPR011050">
    <property type="entry name" value="Pectin_lyase_fold/virulence"/>
</dbReference>
<dbReference type="SUPFAM" id="SSF51126">
    <property type="entry name" value="Pectin lyase-like"/>
    <property type="match status" value="1"/>
</dbReference>